<dbReference type="Pfam" id="PF10937">
    <property type="entry name" value="Kgd4-YMR31"/>
    <property type="match status" value="1"/>
</dbReference>
<evidence type="ECO:0000256" key="2">
    <source>
        <dbReference type="ARBA" id="ARBA00023128"/>
    </source>
</evidence>
<dbReference type="InterPro" id="IPR020373">
    <property type="entry name" value="Kgd4/YMR-31"/>
</dbReference>
<gene>
    <name evidence="4" type="ORF">OFUS_LOCUS20650</name>
</gene>
<protein>
    <submittedName>
        <fullName evidence="4">Uncharacterized protein</fullName>
    </submittedName>
</protein>
<keyword evidence="2" id="KW-0496">Mitochondrion</keyword>
<dbReference type="AlphaFoldDB" id="A0A8J1TW59"/>
<dbReference type="PANTHER" id="PTHR31601">
    <property type="entry name" value="28S RIBOSOMAL PROTEIN S36, MITOCHONDRIAL"/>
    <property type="match status" value="1"/>
</dbReference>
<sequence>SIPRCNTLGALLPGGAKSKMSAGAARIIQVVKPHIPLIRFPKHAVETLGTQLPFPPVNEASSAPEVKPSKMSPGVAIEDKDLPMKYRRKLIDDIEIEYINRGGPE</sequence>
<dbReference type="GO" id="GO:0005739">
    <property type="term" value="C:mitochondrion"/>
    <property type="evidence" value="ECO:0007669"/>
    <property type="project" value="UniProtKB-SubCell"/>
</dbReference>
<accession>A0A8J1TW59</accession>
<dbReference type="OrthoDB" id="2116030at2759"/>
<organism evidence="4 5">
    <name type="scientific">Owenia fusiformis</name>
    <name type="common">Polychaete worm</name>
    <dbReference type="NCBI Taxonomy" id="6347"/>
    <lineage>
        <taxon>Eukaryota</taxon>
        <taxon>Metazoa</taxon>
        <taxon>Spiralia</taxon>
        <taxon>Lophotrochozoa</taxon>
        <taxon>Annelida</taxon>
        <taxon>Polychaeta</taxon>
        <taxon>Sedentaria</taxon>
        <taxon>Canalipalpata</taxon>
        <taxon>Sabellida</taxon>
        <taxon>Oweniida</taxon>
        <taxon>Oweniidae</taxon>
        <taxon>Owenia</taxon>
    </lineage>
</organism>
<evidence type="ECO:0000313" key="4">
    <source>
        <dbReference type="EMBL" id="CAH1796216.1"/>
    </source>
</evidence>
<evidence type="ECO:0000256" key="1">
    <source>
        <dbReference type="ARBA" id="ARBA00004173"/>
    </source>
</evidence>
<dbReference type="GO" id="GO:0006103">
    <property type="term" value="P:2-oxoglutarate metabolic process"/>
    <property type="evidence" value="ECO:0007669"/>
    <property type="project" value="InterPro"/>
</dbReference>
<evidence type="ECO:0000313" key="5">
    <source>
        <dbReference type="Proteomes" id="UP000749559"/>
    </source>
</evidence>
<dbReference type="GO" id="GO:0004591">
    <property type="term" value="F:oxoglutarate dehydrogenase (succinyl-transferring) activity"/>
    <property type="evidence" value="ECO:0007669"/>
    <property type="project" value="TreeGrafter"/>
</dbReference>
<comment type="subcellular location">
    <subcellularLocation>
        <location evidence="1">Mitochondrion</location>
    </subcellularLocation>
</comment>
<evidence type="ECO:0000256" key="3">
    <source>
        <dbReference type="ARBA" id="ARBA00043970"/>
    </source>
</evidence>
<comment type="similarity">
    <text evidence="3">Belongs to the alpha-ketoglutarate dehydrogenase component 4 family.</text>
</comment>
<dbReference type="EMBL" id="CAIIXF020000010">
    <property type="protein sequence ID" value="CAH1796216.1"/>
    <property type="molecule type" value="Genomic_DNA"/>
</dbReference>
<reference evidence="4" key="1">
    <citation type="submission" date="2022-03" db="EMBL/GenBank/DDBJ databases">
        <authorList>
            <person name="Martin C."/>
        </authorList>
    </citation>
    <scope>NUCLEOTIDE SEQUENCE</scope>
</reference>
<name>A0A8J1TW59_OWEFU</name>
<proteinExistence type="inferred from homology"/>
<comment type="caution">
    <text evidence="4">The sequence shown here is derived from an EMBL/GenBank/DDBJ whole genome shotgun (WGS) entry which is preliminary data.</text>
</comment>
<dbReference type="PANTHER" id="PTHR31601:SF2">
    <property type="entry name" value="ALPHA-KETOGLUTARATE DEHYDROGENASE COMPONENT 4"/>
    <property type="match status" value="1"/>
</dbReference>
<keyword evidence="5" id="KW-1185">Reference proteome</keyword>
<dbReference type="Proteomes" id="UP000749559">
    <property type="component" value="Unassembled WGS sequence"/>
</dbReference>
<feature type="non-terminal residue" evidence="4">
    <location>
        <position position="105"/>
    </location>
</feature>